<sequence>MQFGLIFLIVGKEGDVVSANFEIPPWHDASLVTPRHAVRAQWNSAAVRKMCKDTGRRLFICSAEDTYQGRPLNLPEKYTLASHLGKRKNGRREMKMKDLPNFIELAIGMKVLVTSNIETDLDLANGARGEIVDVVLDPDEPPFGDTGKPIVDLQKMPAYILVKLARTRATRRVKFELANHKFVQRTIRRRQFPMTGGFDEIGSRKC</sequence>
<reference evidence="1" key="1">
    <citation type="submission" date="2023-03" db="EMBL/GenBank/DDBJ databases">
        <title>Massive genome expansion in bonnet fungi (Mycena s.s.) driven by repeated elements and novel gene families across ecological guilds.</title>
        <authorList>
            <consortium name="Lawrence Berkeley National Laboratory"/>
            <person name="Harder C.B."/>
            <person name="Miyauchi S."/>
            <person name="Viragh M."/>
            <person name="Kuo A."/>
            <person name="Thoen E."/>
            <person name="Andreopoulos B."/>
            <person name="Lu D."/>
            <person name="Skrede I."/>
            <person name="Drula E."/>
            <person name="Henrissat B."/>
            <person name="Morin E."/>
            <person name="Kohler A."/>
            <person name="Barry K."/>
            <person name="LaButti K."/>
            <person name="Morin E."/>
            <person name="Salamov A."/>
            <person name="Lipzen A."/>
            <person name="Mereny Z."/>
            <person name="Hegedus B."/>
            <person name="Baldrian P."/>
            <person name="Stursova M."/>
            <person name="Weitz H."/>
            <person name="Taylor A."/>
            <person name="Grigoriev I.V."/>
            <person name="Nagy L.G."/>
            <person name="Martin F."/>
            <person name="Kauserud H."/>
        </authorList>
    </citation>
    <scope>NUCLEOTIDE SEQUENCE</scope>
    <source>
        <strain evidence="1">CBHHK002</strain>
    </source>
</reference>
<dbReference type="AlphaFoldDB" id="A0AAD7ALL3"/>
<gene>
    <name evidence="1" type="ORF">DFH08DRAFT_840795</name>
</gene>
<name>A0AAD7ALL3_9AGAR</name>
<protein>
    <submittedName>
        <fullName evidence="1">Uncharacterized protein</fullName>
    </submittedName>
</protein>
<accession>A0AAD7ALL3</accession>
<proteinExistence type="predicted"/>
<organism evidence="1 2">
    <name type="scientific">Mycena albidolilacea</name>
    <dbReference type="NCBI Taxonomy" id="1033008"/>
    <lineage>
        <taxon>Eukaryota</taxon>
        <taxon>Fungi</taxon>
        <taxon>Dikarya</taxon>
        <taxon>Basidiomycota</taxon>
        <taxon>Agaricomycotina</taxon>
        <taxon>Agaricomycetes</taxon>
        <taxon>Agaricomycetidae</taxon>
        <taxon>Agaricales</taxon>
        <taxon>Marasmiineae</taxon>
        <taxon>Mycenaceae</taxon>
        <taxon>Mycena</taxon>
    </lineage>
</organism>
<keyword evidence="2" id="KW-1185">Reference proteome</keyword>
<dbReference type="Proteomes" id="UP001218218">
    <property type="component" value="Unassembled WGS sequence"/>
</dbReference>
<comment type="caution">
    <text evidence="1">The sequence shown here is derived from an EMBL/GenBank/DDBJ whole genome shotgun (WGS) entry which is preliminary data.</text>
</comment>
<evidence type="ECO:0000313" key="1">
    <source>
        <dbReference type="EMBL" id="KAJ7362358.1"/>
    </source>
</evidence>
<dbReference type="EMBL" id="JARIHO010000004">
    <property type="protein sequence ID" value="KAJ7362358.1"/>
    <property type="molecule type" value="Genomic_DNA"/>
</dbReference>
<evidence type="ECO:0000313" key="2">
    <source>
        <dbReference type="Proteomes" id="UP001218218"/>
    </source>
</evidence>